<dbReference type="Proteomes" id="UP000027195">
    <property type="component" value="Unassembled WGS sequence"/>
</dbReference>
<dbReference type="InterPro" id="IPR011613">
    <property type="entry name" value="GH15-like"/>
</dbReference>
<accession>A0A067MM92</accession>
<dbReference type="Gene3D" id="2.60.40.10">
    <property type="entry name" value="Immunoglobulins"/>
    <property type="match status" value="1"/>
</dbReference>
<keyword evidence="6 9" id="KW-0119">Carbohydrate metabolism</keyword>
<evidence type="ECO:0000313" key="16">
    <source>
        <dbReference type="Proteomes" id="UP000027195"/>
    </source>
</evidence>
<dbReference type="SUPFAM" id="SSF48208">
    <property type="entry name" value="Six-hairpin glycosidases"/>
    <property type="match status" value="1"/>
</dbReference>
<evidence type="ECO:0000256" key="3">
    <source>
        <dbReference type="ARBA" id="ARBA00022729"/>
    </source>
</evidence>
<feature type="region of interest" description="Disordered" evidence="12">
    <location>
        <begin position="119"/>
        <end position="138"/>
    </location>
</feature>
<feature type="domain" description="CBM20" evidence="14">
    <location>
        <begin position="495"/>
        <end position="592"/>
    </location>
</feature>
<dbReference type="PANTHER" id="PTHR31616">
    <property type="entry name" value="TREHALASE"/>
    <property type="match status" value="1"/>
</dbReference>
<proteinExistence type="inferred from homology"/>
<dbReference type="AlphaFoldDB" id="A0A067MM92"/>
<dbReference type="HOGENOM" id="CLU_012173_1_0_1"/>
<dbReference type="GO" id="GO:0000272">
    <property type="term" value="P:polysaccharide catabolic process"/>
    <property type="evidence" value="ECO:0007669"/>
    <property type="project" value="UniProtKB-KW"/>
</dbReference>
<keyword evidence="3 13" id="KW-0732">Signal</keyword>
<dbReference type="SMART" id="SM01065">
    <property type="entry name" value="CBM_2"/>
    <property type="match status" value="1"/>
</dbReference>
<dbReference type="FunFam" id="1.50.10.10:FF:000018">
    <property type="entry name" value="Glucoamylase"/>
    <property type="match status" value="1"/>
</dbReference>
<dbReference type="InterPro" id="IPR000165">
    <property type="entry name" value="Glucoamylase"/>
</dbReference>
<evidence type="ECO:0000256" key="7">
    <source>
        <dbReference type="ARBA" id="ARBA00023295"/>
    </source>
</evidence>
<evidence type="ECO:0000259" key="14">
    <source>
        <dbReference type="PROSITE" id="PS51166"/>
    </source>
</evidence>
<reference evidence="16" key="1">
    <citation type="journal article" date="2014" name="Proc. Natl. Acad. Sci. U.S.A.">
        <title>Extensive sampling of basidiomycete genomes demonstrates inadequacy of the white-rot/brown-rot paradigm for wood decay fungi.</title>
        <authorList>
            <person name="Riley R."/>
            <person name="Salamov A.A."/>
            <person name="Brown D.W."/>
            <person name="Nagy L.G."/>
            <person name="Floudas D."/>
            <person name="Held B.W."/>
            <person name="Levasseur A."/>
            <person name="Lombard V."/>
            <person name="Morin E."/>
            <person name="Otillar R."/>
            <person name="Lindquist E.A."/>
            <person name="Sun H."/>
            <person name="LaButti K.M."/>
            <person name="Schmutz J."/>
            <person name="Jabbour D."/>
            <person name="Luo H."/>
            <person name="Baker S.E."/>
            <person name="Pisabarro A.G."/>
            <person name="Walton J.D."/>
            <person name="Blanchette R.A."/>
            <person name="Henrissat B."/>
            <person name="Martin F."/>
            <person name="Cullen D."/>
            <person name="Hibbett D.S."/>
            <person name="Grigoriev I.V."/>
        </authorList>
    </citation>
    <scope>NUCLEOTIDE SEQUENCE [LARGE SCALE GENOMIC DNA]</scope>
    <source>
        <strain evidence="16">FD-172 SS1</strain>
    </source>
</reference>
<dbReference type="STRING" id="930990.A0A067MM92"/>
<evidence type="ECO:0000256" key="8">
    <source>
        <dbReference type="ARBA" id="ARBA00023326"/>
    </source>
</evidence>
<dbReference type="InterPro" id="IPR008291">
    <property type="entry name" value="Glucoamylase_SBD"/>
</dbReference>
<dbReference type="InterPro" id="IPR002044">
    <property type="entry name" value="CBM20"/>
</dbReference>
<evidence type="ECO:0000256" key="10">
    <source>
        <dbReference type="PIRSR" id="PIRSR001031-1"/>
    </source>
</evidence>
<dbReference type="OrthoDB" id="6123450at2759"/>
<feature type="signal peptide" evidence="13">
    <location>
        <begin position="1"/>
        <end position="17"/>
    </location>
</feature>
<dbReference type="InParanoid" id="A0A067MM92"/>
<evidence type="ECO:0000256" key="5">
    <source>
        <dbReference type="ARBA" id="ARBA00023180"/>
    </source>
</evidence>
<evidence type="ECO:0000256" key="2">
    <source>
        <dbReference type="ARBA" id="ARBA00006188"/>
    </source>
</evidence>
<evidence type="ECO:0000256" key="1">
    <source>
        <dbReference type="ARBA" id="ARBA00001863"/>
    </source>
</evidence>
<evidence type="ECO:0000256" key="13">
    <source>
        <dbReference type="SAM" id="SignalP"/>
    </source>
</evidence>
<dbReference type="Pfam" id="PF00723">
    <property type="entry name" value="Glyco_hydro_15"/>
    <property type="match status" value="1"/>
</dbReference>
<evidence type="ECO:0000256" key="11">
    <source>
        <dbReference type="PIRSR" id="PIRSR001031-2"/>
    </source>
</evidence>
<dbReference type="GO" id="GO:0004339">
    <property type="term" value="F:glucan 1,4-alpha-glucosidase activity"/>
    <property type="evidence" value="ECO:0007669"/>
    <property type="project" value="UniProtKB-EC"/>
</dbReference>
<evidence type="ECO:0000256" key="6">
    <source>
        <dbReference type="ARBA" id="ARBA00023277"/>
    </source>
</evidence>
<evidence type="ECO:0000256" key="12">
    <source>
        <dbReference type="SAM" id="MobiDB-lite"/>
    </source>
</evidence>
<dbReference type="EMBL" id="KL198026">
    <property type="protein sequence ID" value="KDQ16679.1"/>
    <property type="molecule type" value="Genomic_DNA"/>
</dbReference>
<dbReference type="EC" id="3.2.1.3" evidence="9"/>
<dbReference type="GO" id="GO:2001070">
    <property type="term" value="F:starch binding"/>
    <property type="evidence" value="ECO:0007669"/>
    <property type="project" value="InterPro"/>
</dbReference>
<gene>
    <name evidence="15" type="ORF">BOTBODRAFT_53777</name>
</gene>
<evidence type="ECO:0000256" key="4">
    <source>
        <dbReference type="ARBA" id="ARBA00022801"/>
    </source>
</evidence>
<sequence length="592" mass="62466">MRFAVCSLLSLSSTALALVHGDVKLSRRQSGVDAFVTSEDPIAIQGVLNNIGPGSMSKGAKPGVVVASPDHGSPDPVDYLYTWTRDSSLVLKLLIDRQTQGRGDFSTTIDNWRASTGRIQQLDNPSGGPTTGGLGEPKFNIDETPFTGAWGRPQRDGPALRATAAITYANSLGATGNASALYPSIKLDLDYVSQYWNGQTFDLWEEVNSAGSAFTTAVQHRALREGAKFAAAQGDTASATTYATQADGVLCYLQTYWDASKGYIVANKNNGRTGKDANTILASIHTFDPAAGCDAATWQPCSDIALANHKVVVDSFRTIYALNSAAPAGAAVAVGRYLEDGYFGGNPWFINTFAAAELLYDALFQWEKIGSITVTNTSLAFFQQFSSTITPAAYPSSSSEFTSLTAAIKTYADGFLAIAQKYIPASGEISEQFSRKDGTQMSATYLTWSFAAAATAFDARAGHVSASWGASGLTVPTDCPPAPINPGGGGGGGGNGGGSTIEVTFHETATTTTGEALFITGSLDALGDWSTENAVPLKAGANNVWTVVVPIPGNYIFECKKKNGTLEKEETNQHQATTPYTGTYTLNDTWQN</sequence>
<dbReference type="PRINTS" id="PR00736">
    <property type="entry name" value="GLHYDRLASE15"/>
</dbReference>
<feature type="binding site" evidence="11">
    <location>
        <position position="150"/>
    </location>
    <ligand>
        <name>substrate</name>
    </ligand>
</feature>
<dbReference type="PROSITE" id="PS51166">
    <property type="entry name" value="CBM20"/>
    <property type="match status" value="1"/>
</dbReference>
<dbReference type="InterPro" id="IPR008928">
    <property type="entry name" value="6-hairpin_glycosidase_sf"/>
</dbReference>
<keyword evidence="16" id="KW-1185">Reference proteome</keyword>
<protein>
    <recommendedName>
        <fullName evidence="9">Glucoamylase</fullName>
        <ecNumber evidence="9">3.2.1.3</ecNumber>
    </recommendedName>
    <alternativeName>
        <fullName evidence="9">1,4-alpha-D-glucan glucohydrolase</fullName>
    </alternativeName>
    <alternativeName>
        <fullName evidence="9">Glucan 1,4-alpha-glucosidase</fullName>
    </alternativeName>
</protein>
<feature type="chain" id="PRO_5001644818" description="Glucoamylase" evidence="13">
    <location>
        <begin position="18"/>
        <end position="592"/>
    </location>
</feature>
<feature type="compositionally biased region" description="Polar residues" evidence="12">
    <location>
        <begin position="119"/>
        <end position="128"/>
    </location>
</feature>
<comment type="similarity">
    <text evidence="2 9">Belongs to the glycosyl hydrolase 15 family.</text>
</comment>
<dbReference type="Gene3D" id="1.50.10.10">
    <property type="match status" value="1"/>
</dbReference>
<dbReference type="SUPFAM" id="SSF49452">
    <property type="entry name" value="Starch-binding domain-like"/>
    <property type="match status" value="1"/>
</dbReference>
<dbReference type="Pfam" id="PF00686">
    <property type="entry name" value="CBM_20"/>
    <property type="match status" value="1"/>
</dbReference>
<dbReference type="GO" id="GO:0000324">
    <property type="term" value="C:fungal-type vacuole"/>
    <property type="evidence" value="ECO:0007669"/>
    <property type="project" value="TreeGrafter"/>
</dbReference>
<comment type="catalytic activity">
    <reaction evidence="1 9">
        <text>Hydrolysis of terminal (1-&gt;4)-linked alpha-D-glucose residues successively from non-reducing ends of the chains with release of beta-D-glucose.</text>
        <dbReference type="EC" id="3.2.1.3"/>
    </reaction>
</comment>
<evidence type="ECO:0000256" key="9">
    <source>
        <dbReference type="PIRNR" id="PIRNR001031"/>
    </source>
</evidence>
<organism evidence="15 16">
    <name type="scientific">Botryobasidium botryosum (strain FD-172 SS1)</name>
    <dbReference type="NCBI Taxonomy" id="930990"/>
    <lineage>
        <taxon>Eukaryota</taxon>
        <taxon>Fungi</taxon>
        <taxon>Dikarya</taxon>
        <taxon>Basidiomycota</taxon>
        <taxon>Agaricomycotina</taxon>
        <taxon>Agaricomycetes</taxon>
        <taxon>Cantharellales</taxon>
        <taxon>Botryobasidiaceae</taxon>
        <taxon>Botryobasidium</taxon>
    </lineage>
</organism>
<name>A0A067MM92_BOTB1</name>
<keyword evidence="5" id="KW-0325">Glycoprotein</keyword>
<feature type="active site" description="Proton donor" evidence="10">
    <location>
        <position position="205"/>
    </location>
</feature>
<dbReference type="InterPro" id="IPR013784">
    <property type="entry name" value="Carb-bd-like_fold"/>
</dbReference>
<dbReference type="FunCoup" id="A0A067MM92">
    <property type="interactions" value="65"/>
</dbReference>
<dbReference type="PANTHER" id="PTHR31616:SF12">
    <property type="entry name" value="GLUCOAMYLASE"/>
    <property type="match status" value="1"/>
</dbReference>
<keyword evidence="7 9" id="KW-0326">Glycosidase</keyword>
<dbReference type="InterPro" id="IPR013783">
    <property type="entry name" value="Ig-like_fold"/>
</dbReference>
<feature type="active site" description="Proton acceptor" evidence="10">
    <location>
        <position position="202"/>
    </location>
</feature>
<dbReference type="InterPro" id="IPR012341">
    <property type="entry name" value="6hp_glycosidase-like_sf"/>
</dbReference>
<dbReference type="PIRSF" id="PIRSF001031">
    <property type="entry name" value="Glu-a-glcsd_SBD"/>
    <property type="match status" value="1"/>
</dbReference>
<evidence type="ECO:0000313" key="15">
    <source>
        <dbReference type="EMBL" id="KDQ16679.1"/>
    </source>
</evidence>
<keyword evidence="4 9" id="KW-0378">Hydrolase</keyword>
<keyword evidence="8 9" id="KW-0624">Polysaccharide degradation</keyword>